<protein>
    <recommendedName>
        <fullName evidence="3">Phage tail protein</fullName>
    </recommendedName>
</protein>
<dbReference type="Proteomes" id="UP000502677">
    <property type="component" value="Chromosome"/>
</dbReference>
<reference evidence="1 2" key="1">
    <citation type="submission" date="2020-03" db="EMBL/GenBank/DDBJ databases">
        <title>Leucobacter sp. nov., isolated from beetles.</title>
        <authorList>
            <person name="Hyun D.-W."/>
            <person name="Bae J.-W."/>
        </authorList>
    </citation>
    <scope>NUCLEOTIDE SEQUENCE [LARGE SCALE GENOMIC DNA]</scope>
    <source>
        <strain evidence="1 2">HDW9C</strain>
    </source>
</reference>
<proteinExistence type="predicted"/>
<evidence type="ECO:0000313" key="2">
    <source>
        <dbReference type="Proteomes" id="UP000502677"/>
    </source>
</evidence>
<dbReference type="KEGG" id="lvi:G7068_03280"/>
<sequence length="297" mass="31794">MTDRTDLNSGSLTYEGVRFPFGEGTPFALTDFKRGTAGIRANDAARPGRDGTALGVSYKDGPKHELSIAVIGRGDTRTEQEADTRALLQDLAGVWSADTLRSRSGGLAALTIGTLTAYGHPREFAPDDSALWSGLAEPTLTFQAVDDLWYGPEQVSRVHLITGSTGGLPIPADVPFVLDGGDGVSDHVVTVDGSAPAWPVFNVRGPIQDPFIEVVGVGRLNFRGQLAYDQTLTVDTRPWARWILRDGNPFPGALSPSGARLSDMSLNPGQHRVFFGGYDPTNTAVLEVRIQAAYRSL</sequence>
<dbReference type="RefSeq" id="WP_166288817.1">
    <property type="nucleotide sequence ID" value="NZ_CP049863.1"/>
</dbReference>
<evidence type="ECO:0008006" key="3">
    <source>
        <dbReference type="Google" id="ProtNLM"/>
    </source>
</evidence>
<dbReference type="EMBL" id="CP049863">
    <property type="protein sequence ID" value="QIK62337.1"/>
    <property type="molecule type" value="Genomic_DNA"/>
</dbReference>
<organism evidence="1 2">
    <name type="scientific">Leucobacter viscericola</name>
    <dbReference type="NCBI Taxonomy" id="2714935"/>
    <lineage>
        <taxon>Bacteria</taxon>
        <taxon>Bacillati</taxon>
        <taxon>Actinomycetota</taxon>
        <taxon>Actinomycetes</taxon>
        <taxon>Micrococcales</taxon>
        <taxon>Microbacteriaceae</taxon>
        <taxon>Leucobacter</taxon>
    </lineage>
</organism>
<dbReference type="AlphaFoldDB" id="A0A6G7XD55"/>
<keyword evidence="2" id="KW-1185">Reference proteome</keyword>
<gene>
    <name evidence="1" type="ORF">G7068_03280</name>
</gene>
<evidence type="ECO:0000313" key="1">
    <source>
        <dbReference type="EMBL" id="QIK62337.1"/>
    </source>
</evidence>
<accession>A0A6G7XD55</accession>
<name>A0A6G7XD55_9MICO</name>